<comment type="caution">
    <text evidence="1">The sequence shown here is derived from an EMBL/GenBank/DDBJ whole genome shotgun (WGS) entry which is preliminary data.</text>
</comment>
<proteinExistence type="predicted"/>
<evidence type="ECO:0000313" key="2">
    <source>
        <dbReference type="Proteomes" id="UP001162162"/>
    </source>
</evidence>
<name>A0AAV8YGK6_9CUCU</name>
<gene>
    <name evidence="1" type="ORF">NQ318_003196</name>
</gene>
<accession>A0AAV8YGK6</accession>
<dbReference type="AlphaFoldDB" id="A0AAV8YGK6"/>
<evidence type="ECO:0000313" key="1">
    <source>
        <dbReference type="EMBL" id="KAJ8950205.1"/>
    </source>
</evidence>
<sequence length="82" mass="9383">MHEYGKIIIKLEIQYVNVANECCWKSRKCLLPFHAAEDTTPNAPDRGTAERTLILISRQTKITTCKCLECKRTAETFGHQNT</sequence>
<protein>
    <submittedName>
        <fullName evidence="1">Uncharacterized protein</fullName>
    </submittedName>
</protein>
<reference evidence="1" key="1">
    <citation type="journal article" date="2023" name="Insect Mol. Biol.">
        <title>Genome sequencing provides insights into the evolution of gene families encoding plant cell wall-degrading enzymes in longhorned beetles.</title>
        <authorList>
            <person name="Shin N.R."/>
            <person name="Okamura Y."/>
            <person name="Kirsch R."/>
            <person name="Pauchet Y."/>
        </authorList>
    </citation>
    <scope>NUCLEOTIDE SEQUENCE</scope>
    <source>
        <strain evidence="1">AMC_N1</strain>
    </source>
</reference>
<organism evidence="1 2">
    <name type="scientific">Aromia moschata</name>
    <dbReference type="NCBI Taxonomy" id="1265417"/>
    <lineage>
        <taxon>Eukaryota</taxon>
        <taxon>Metazoa</taxon>
        <taxon>Ecdysozoa</taxon>
        <taxon>Arthropoda</taxon>
        <taxon>Hexapoda</taxon>
        <taxon>Insecta</taxon>
        <taxon>Pterygota</taxon>
        <taxon>Neoptera</taxon>
        <taxon>Endopterygota</taxon>
        <taxon>Coleoptera</taxon>
        <taxon>Polyphaga</taxon>
        <taxon>Cucujiformia</taxon>
        <taxon>Chrysomeloidea</taxon>
        <taxon>Cerambycidae</taxon>
        <taxon>Cerambycinae</taxon>
        <taxon>Callichromatini</taxon>
        <taxon>Aromia</taxon>
    </lineage>
</organism>
<dbReference type="Proteomes" id="UP001162162">
    <property type="component" value="Unassembled WGS sequence"/>
</dbReference>
<dbReference type="EMBL" id="JAPWTK010000104">
    <property type="protein sequence ID" value="KAJ8950205.1"/>
    <property type="molecule type" value="Genomic_DNA"/>
</dbReference>
<keyword evidence="2" id="KW-1185">Reference proteome</keyword>